<dbReference type="InterPro" id="IPR024528">
    <property type="entry name" value="ThrE_2"/>
</dbReference>
<dbReference type="EMBL" id="AP027081">
    <property type="protein sequence ID" value="BDU78119.1"/>
    <property type="molecule type" value="Genomic_DNA"/>
</dbReference>
<comment type="subcellular location">
    <subcellularLocation>
        <location evidence="1">Membrane</location>
        <topology evidence="1">Multi-pass membrane protein</topology>
    </subcellularLocation>
</comment>
<dbReference type="PANTHER" id="PTHR31082">
    <property type="entry name" value="PHEROMONE-REGULATED MEMBRANE PROTEIN 10"/>
    <property type="match status" value="1"/>
</dbReference>
<dbReference type="KEGG" id="msea:METESE_30770"/>
<evidence type="ECO:0000259" key="8">
    <source>
        <dbReference type="Pfam" id="PF12821"/>
    </source>
</evidence>
<dbReference type="GO" id="GO:0022857">
    <property type="term" value="F:transmembrane transporter activity"/>
    <property type="evidence" value="ECO:0007669"/>
    <property type="project" value="InterPro"/>
</dbReference>
<organism evidence="9 10">
    <name type="scientific">Mesoterricola sediminis</name>
    <dbReference type="NCBI Taxonomy" id="2927980"/>
    <lineage>
        <taxon>Bacteria</taxon>
        <taxon>Pseudomonadati</taxon>
        <taxon>Acidobacteriota</taxon>
        <taxon>Holophagae</taxon>
        <taxon>Holophagales</taxon>
        <taxon>Holophagaceae</taxon>
        <taxon>Mesoterricola</taxon>
    </lineage>
</organism>
<feature type="transmembrane region" description="Helical" evidence="6">
    <location>
        <begin position="341"/>
        <end position="366"/>
    </location>
</feature>
<keyword evidence="4 6" id="KW-0472">Membrane</keyword>
<evidence type="ECO:0000256" key="3">
    <source>
        <dbReference type="ARBA" id="ARBA00022989"/>
    </source>
</evidence>
<proteinExistence type="inferred from homology"/>
<dbReference type="RefSeq" id="WP_243346431.1">
    <property type="nucleotide sequence ID" value="NZ_AP027081.1"/>
</dbReference>
<feature type="transmembrane region" description="Helical" evidence="6">
    <location>
        <begin position="378"/>
        <end position="398"/>
    </location>
</feature>
<feature type="transmembrane region" description="Helical" evidence="6">
    <location>
        <begin position="195"/>
        <end position="215"/>
    </location>
</feature>
<protein>
    <submittedName>
        <fullName evidence="9">Membrane protein</fullName>
    </submittedName>
</protein>
<accession>A0AA48GXJ6</accession>
<gene>
    <name evidence="9" type="ORF">METESE_30770</name>
</gene>
<dbReference type="Pfam" id="PF06738">
    <property type="entry name" value="ThrE"/>
    <property type="match status" value="1"/>
</dbReference>
<evidence type="ECO:0000256" key="2">
    <source>
        <dbReference type="ARBA" id="ARBA00022692"/>
    </source>
</evidence>
<feature type="transmembrane region" description="Helical" evidence="6">
    <location>
        <begin position="292"/>
        <end position="311"/>
    </location>
</feature>
<comment type="similarity">
    <text evidence="5">Belongs to the ThrE exporter (TC 2.A.79) family.</text>
</comment>
<evidence type="ECO:0000256" key="4">
    <source>
        <dbReference type="ARBA" id="ARBA00023136"/>
    </source>
</evidence>
<evidence type="ECO:0000256" key="1">
    <source>
        <dbReference type="ARBA" id="ARBA00004141"/>
    </source>
</evidence>
<feature type="transmembrane region" description="Helical" evidence="6">
    <location>
        <begin position="167"/>
        <end position="189"/>
    </location>
</feature>
<evidence type="ECO:0000313" key="9">
    <source>
        <dbReference type="EMBL" id="BDU78119.1"/>
    </source>
</evidence>
<dbReference type="Proteomes" id="UP001228113">
    <property type="component" value="Chromosome"/>
</dbReference>
<evidence type="ECO:0000313" key="10">
    <source>
        <dbReference type="Proteomes" id="UP001228113"/>
    </source>
</evidence>
<keyword evidence="10" id="KW-1185">Reference proteome</keyword>
<dbReference type="InterPro" id="IPR010619">
    <property type="entry name" value="ThrE-like_N"/>
</dbReference>
<feature type="domain" description="Threonine/Serine exporter ThrE" evidence="8">
    <location>
        <begin position="274"/>
        <end position="396"/>
    </location>
</feature>
<name>A0AA48GXJ6_9BACT</name>
<dbReference type="Pfam" id="PF12821">
    <property type="entry name" value="ThrE_2"/>
    <property type="match status" value="1"/>
</dbReference>
<feature type="transmembrane region" description="Helical" evidence="6">
    <location>
        <begin position="267"/>
        <end position="285"/>
    </location>
</feature>
<feature type="transmembrane region" description="Helical" evidence="6">
    <location>
        <begin position="317"/>
        <end position="334"/>
    </location>
</feature>
<keyword evidence="2 6" id="KW-0812">Transmembrane</keyword>
<dbReference type="InterPro" id="IPR051361">
    <property type="entry name" value="ThrE/Ser_Exporter"/>
</dbReference>
<feature type="domain" description="Threonine/serine exporter-like N-terminal" evidence="7">
    <location>
        <begin position="12"/>
        <end position="249"/>
    </location>
</feature>
<evidence type="ECO:0000256" key="6">
    <source>
        <dbReference type="SAM" id="Phobius"/>
    </source>
</evidence>
<dbReference type="GO" id="GO:0016020">
    <property type="term" value="C:membrane"/>
    <property type="evidence" value="ECO:0007669"/>
    <property type="project" value="UniProtKB-SubCell"/>
</dbReference>
<reference evidence="9" key="1">
    <citation type="journal article" date="2023" name="Int. J. Syst. Evol. Microbiol.">
        <title>Mesoterricola silvestris gen. nov., sp. nov., Mesoterricola sediminis sp. nov., Geothrix oryzae sp. nov., Geothrix edaphica sp. nov., Geothrix rubra sp. nov., and Geothrix limicola sp. nov., six novel members of Acidobacteriota isolated from soils.</title>
        <authorList>
            <person name="Itoh H."/>
            <person name="Sugisawa Y."/>
            <person name="Mise K."/>
            <person name="Xu Z."/>
            <person name="Kuniyasu M."/>
            <person name="Ushijima N."/>
            <person name="Kawano K."/>
            <person name="Kobayashi E."/>
            <person name="Shiratori Y."/>
            <person name="Masuda Y."/>
            <person name="Senoo K."/>
        </authorList>
    </citation>
    <scope>NUCLEOTIDE SEQUENCE</scope>
    <source>
        <strain evidence="9">W786</strain>
    </source>
</reference>
<feature type="transmembrane region" description="Helical" evidence="6">
    <location>
        <begin position="143"/>
        <end position="160"/>
    </location>
</feature>
<dbReference type="PANTHER" id="PTHR31082:SF4">
    <property type="entry name" value="PHEROMONE-REGULATED MEMBRANE PROTEIN 10"/>
    <property type="match status" value="1"/>
</dbReference>
<feature type="transmembrane region" description="Helical" evidence="6">
    <location>
        <begin position="227"/>
        <end position="247"/>
    </location>
</feature>
<dbReference type="AlphaFoldDB" id="A0AA48GXJ6"/>
<keyword evidence="3 6" id="KW-1133">Transmembrane helix</keyword>
<evidence type="ECO:0000259" key="7">
    <source>
        <dbReference type="Pfam" id="PF06738"/>
    </source>
</evidence>
<evidence type="ECO:0000256" key="5">
    <source>
        <dbReference type="ARBA" id="ARBA00034125"/>
    </source>
</evidence>
<sequence length="403" mass="41602">MTQPAPSPELAFTLRLGQTLQAFGESAQTVEEALGRVARHLGLEGAVYATPTGLLTTFGRDGAPARTDLIRTAAYGADLERLAETGDLVDRVLADRIGAEAALRELEALTARPPRHGPGRMAGAYALSALGMAVVFGGGWREALLSAVIGLLVGIAAQVLDRHRTQISLLPLAGGLISSLGGLALGALFPAVSNPVLILSGFIVLVPGLGLLVSMQELGTGNLVAGTSRLMGTGFVLLLMASGVALGQRIGGGWLRGTPPDPAPLPAWAVLPAIALASLGFLMVFRGARRDYPWTFLASLLAYAAAKAGAALLGPEVGAGAAALALGAACNHYAKLTRRPGAVLLLPSLMLILPGSLGFRSFLLMLHKQTLEGLQAGFQSIFVAVALMLGLLLANVLVPRRRF</sequence>